<dbReference type="Pfam" id="PF09822">
    <property type="entry name" value="ABC_transp_aux"/>
    <property type="match status" value="1"/>
</dbReference>
<feature type="region of interest" description="Disordered" evidence="1">
    <location>
        <begin position="420"/>
        <end position="462"/>
    </location>
</feature>
<feature type="domain" description="DUF7088" evidence="4">
    <location>
        <begin position="104"/>
        <end position="166"/>
    </location>
</feature>
<evidence type="ECO:0000313" key="5">
    <source>
        <dbReference type="EMBL" id="MCV3215161.1"/>
    </source>
</evidence>
<feature type="domain" description="ABC-type uncharacterised transport system" evidence="3">
    <location>
        <begin position="215"/>
        <end position="483"/>
    </location>
</feature>
<dbReference type="Pfam" id="PF23357">
    <property type="entry name" value="DUF7088"/>
    <property type="match status" value="1"/>
</dbReference>
<feature type="transmembrane region" description="Helical" evidence="2">
    <location>
        <begin position="525"/>
        <end position="547"/>
    </location>
</feature>
<evidence type="ECO:0000256" key="2">
    <source>
        <dbReference type="SAM" id="Phobius"/>
    </source>
</evidence>
<evidence type="ECO:0000313" key="6">
    <source>
        <dbReference type="Proteomes" id="UP001526143"/>
    </source>
</evidence>
<reference evidence="5 6" key="1">
    <citation type="submission" date="2022-10" db="EMBL/GenBank/DDBJ databases">
        <title>Identification of biosynthetic pathway for the production of the potent trypsin inhibitor radiosumin.</title>
        <authorList>
            <person name="Fewer D.P."/>
            <person name="Delbaje E."/>
            <person name="Ouyang X."/>
            <person name="Agostino P.D."/>
            <person name="Wahlsten M."/>
            <person name="Jokela J."/>
            <person name="Permi P."/>
            <person name="Haapaniemi E."/>
            <person name="Koistinen H."/>
        </authorList>
    </citation>
    <scope>NUCLEOTIDE SEQUENCE [LARGE SCALE GENOMIC DNA]</scope>
    <source>
        <strain evidence="5 6">NIES-515</strain>
    </source>
</reference>
<sequence length="550" mass="60711">MKIVAKRTLWKYLFWLGPFFLVAGLTAGLISRHWGAIPLAFLIAGIAILGFCLIWQTQRTNWWGRRSTQAGTNAMVATLAVLAILGFINFLGTRYHLRTDLTDTQIFTLAPQSRELVHSLQKPAKVWVFDVNRNPQDLELLENYRRQSSNFKFEFVDPQTRPGLADKFGVKDYGEVYLESQDRRQLVQVVNPNERLSEIRLTNRLQQINSTTTAKVYLLQGHGERQLATGEGAISQAVQALSDKNFTTSALNLAEKSAVPDDAAVVIVPGAKKALFDNEVKALQTYLNRGGNLLLMIDPNTDPKLDSLLQEWGVRLDNRLAVNVSNNVGLGPAVALVTEYGQHPITKDFGNSISVYPFARPLEVTPVPGVESTTLIVTKPYPSSWAESDLQSENLQFNEGSDRKGPLTLGVALKRKLSAKPAALPTPTPNPSPLPSPTTQTKASPTPRFPPGPTPPLSPTSTESRLVVLGNSDFATDGLFQQQLNADVFLNSVTWLSQQDQQPLSIRPKEVKNRRINITGMQANLLALSSLVILPLIGLAAATVLWWKRR</sequence>
<accession>A0ABT3B1A7</accession>
<gene>
    <name evidence="5" type="ORF">OGM63_16860</name>
</gene>
<dbReference type="SUPFAM" id="SSF52317">
    <property type="entry name" value="Class I glutamine amidotransferase-like"/>
    <property type="match status" value="1"/>
</dbReference>
<dbReference type="RefSeq" id="WP_263746757.1">
    <property type="nucleotide sequence ID" value="NZ_JAOWRF010000247.1"/>
</dbReference>
<feature type="transmembrane region" description="Helical" evidence="2">
    <location>
        <begin position="36"/>
        <end position="55"/>
    </location>
</feature>
<feature type="compositionally biased region" description="Pro residues" evidence="1">
    <location>
        <begin position="447"/>
        <end position="458"/>
    </location>
</feature>
<keyword evidence="2" id="KW-0812">Transmembrane</keyword>
<feature type="transmembrane region" description="Helical" evidence="2">
    <location>
        <begin position="76"/>
        <end position="97"/>
    </location>
</feature>
<feature type="compositionally biased region" description="Pro residues" evidence="1">
    <location>
        <begin position="424"/>
        <end position="436"/>
    </location>
</feature>
<feature type="compositionally biased region" description="Low complexity" evidence="1">
    <location>
        <begin position="437"/>
        <end position="446"/>
    </location>
</feature>
<proteinExistence type="predicted"/>
<keyword evidence="2" id="KW-1133">Transmembrane helix</keyword>
<organism evidence="5 6">
    <name type="scientific">Plectonema radiosum NIES-515</name>
    <dbReference type="NCBI Taxonomy" id="2986073"/>
    <lineage>
        <taxon>Bacteria</taxon>
        <taxon>Bacillati</taxon>
        <taxon>Cyanobacteriota</taxon>
        <taxon>Cyanophyceae</taxon>
        <taxon>Oscillatoriophycideae</taxon>
        <taxon>Oscillatoriales</taxon>
        <taxon>Microcoleaceae</taxon>
        <taxon>Plectonema</taxon>
    </lineage>
</organism>
<dbReference type="EMBL" id="JAOWRF010000247">
    <property type="protein sequence ID" value="MCV3215161.1"/>
    <property type="molecule type" value="Genomic_DNA"/>
</dbReference>
<evidence type="ECO:0000259" key="3">
    <source>
        <dbReference type="Pfam" id="PF09822"/>
    </source>
</evidence>
<keyword evidence="2" id="KW-0472">Membrane</keyword>
<protein>
    <submittedName>
        <fullName evidence="5">Gldg family protein</fullName>
    </submittedName>
</protein>
<dbReference type="InterPro" id="IPR055396">
    <property type="entry name" value="DUF7088"/>
</dbReference>
<comment type="caution">
    <text evidence="5">The sequence shown here is derived from an EMBL/GenBank/DDBJ whole genome shotgun (WGS) entry which is preliminary data.</text>
</comment>
<feature type="transmembrane region" description="Helical" evidence="2">
    <location>
        <begin position="12"/>
        <end position="30"/>
    </location>
</feature>
<dbReference type="InterPro" id="IPR029062">
    <property type="entry name" value="Class_I_gatase-like"/>
</dbReference>
<name>A0ABT3B1A7_9CYAN</name>
<dbReference type="Proteomes" id="UP001526143">
    <property type="component" value="Unassembled WGS sequence"/>
</dbReference>
<evidence type="ECO:0000259" key="4">
    <source>
        <dbReference type="Pfam" id="PF23357"/>
    </source>
</evidence>
<dbReference type="InterPro" id="IPR019196">
    <property type="entry name" value="ABC_transp_unknown"/>
</dbReference>
<keyword evidence="6" id="KW-1185">Reference proteome</keyword>
<evidence type="ECO:0000256" key="1">
    <source>
        <dbReference type="SAM" id="MobiDB-lite"/>
    </source>
</evidence>